<dbReference type="PATRIC" id="fig|92706.3.peg.1076"/>
<accession>A0A0F6Z4P2</accession>
<keyword evidence="2" id="KW-0812">Transmembrane</keyword>
<reference evidence="3 4" key="1">
    <citation type="submission" date="2015-04" db="EMBL/GenBank/DDBJ databases">
        <title>Complete Genome Sequence of Brevibacterium flavum ATCC 15168.</title>
        <authorList>
            <person name="Ahn J."/>
            <person name="Park G."/>
            <person name="Jeon W."/>
            <person name="Jang Y."/>
            <person name="Jang M."/>
            <person name="Lee H."/>
            <person name="Lee H."/>
        </authorList>
    </citation>
    <scope>NUCLEOTIDE SEQUENCE [LARGE SCALE GENOMIC DNA]</scope>
    <source>
        <strain evidence="3 4">ATCC 15168</strain>
    </source>
</reference>
<keyword evidence="2" id="KW-0472">Membrane</keyword>
<sequence length="98" mass="11415">MSTIALLYFLLLTVTVIYGICIWHLAGWITELRKANHAMDNDLNDLEEEISDHRQLLNDLEEMRTKLESTPARIAALESKNRLLIEEEEDDVLYASRR</sequence>
<proteinExistence type="predicted"/>
<evidence type="ECO:0000256" key="2">
    <source>
        <dbReference type="SAM" id="Phobius"/>
    </source>
</evidence>
<keyword evidence="4" id="KW-1185">Reference proteome</keyword>
<dbReference type="AlphaFoldDB" id="A0A0F6Z4P2"/>
<protein>
    <submittedName>
        <fullName evidence="3">Uncharacterized protein</fullName>
    </submittedName>
</protein>
<dbReference type="HOGENOM" id="CLU_2328954_0_0_11"/>
<dbReference type="RefSeq" id="WP_003860117.1">
    <property type="nucleotide sequence ID" value="NZ_CP011309.1"/>
</dbReference>
<organism evidence="3 4">
    <name type="scientific">[Brevibacterium] flavum</name>
    <dbReference type="NCBI Taxonomy" id="92706"/>
    <lineage>
        <taxon>Bacteria</taxon>
        <taxon>Bacillati</taxon>
        <taxon>Actinomycetota</taxon>
        <taxon>Actinomycetes</taxon>
        <taxon>Mycobacteriales</taxon>
        <taxon>Corynebacteriaceae</taxon>
        <taxon>Corynebacterium</taxon>
    </lineage>
</organism>
<evidence type="ECO:0000256" key="1">
    <source>
        <dbReference type="SAM" id="Coils"/>
    </source>
</evidence>
<dbReference type="Proteomes" id="UP000034037">
    <property type="component" value="Chromosome"/>
</dbReference>
<keyword evidence="2" id="KW-1133">Transmembrane helix</keyword>
<feature type="transmembrane region" description="Helical" evidence="2">
    <location>
        <begin position="6"/>
        <end position="29"/>
    </location>
</feature>
<evidence type="ECO:0000313" key="4">
    <source>
        <dbReference type="Proteomes" id="UP000034037"/>
    </source>
</evidence>
<evidence type="ECO:0000313" key="3">
    <source>
        <dbReference type="EMBL" id="AKF26991.1"/>
    </source>
</evidence>
<name>A0A0F6Z4P2_9CORY</name>
<keyword evidence="1" id="KW-0175">Coiled coil</keyword>
<gene>
    <name evidence="3" type="ORF">YH66_05180</name>
</gene>
<dbReference type="EMBL" id="CP011309">
    <property type="protein sequence ID" value="AKF26991.1"/>
    <property type="molecule type" value="Genomic_DNA"/>
</dbReference>
<feature type="coiled-coil region" evidence="1">
    <location>
        <begin position="29"/>
        <end position="70"/>
    </location>
</feature>